<proteinExistence type="predicted"/>
<name>A0ABX4BTJ4_FLAFR</name>
<dbReference type="RefSeq" id="WP_074658460.1">
    <property type="nucleotide sequence ID" value="NZ_MUGV01000013.1"/>
</dbReference>
<dbReference type="Proteomes" id="UP000198382">
    <property type="component" value="Unassembled WGS sequence"/>
</dbReference>
<evidence type="ECO:0008006" key="3">
    <source>
        <dbReference type="Google" id="ProtNLM"/>
    </source>
</evidence>
<keyword evidence="2" id="KW-1185">Reference proteome</keyword>
<organism evidence="1 2">
    <name type="scientific">Flavobacterium frigidimaris</name>
    <dbReference type="NCBI Taxonomy" id="262320"/>
    <lineage>
        <taxon>Bacteria</taxon>
        <taxon>Pseudomonadati</taxon>
        <taxon>Bacteroidota</taxon>
        <taxon>Flavobacteriia</taxon>
        <taxon>Flavobacteriales</taxon>
        <taxon>Flavobacteriaceae</taxon>
        <taxon>Flavobacterium</taxon>
    </lineage>
</organism>
<dbReference type="PROSITE" id="PS51257">
    <property type="entry name" value="PROKAR_LIPOPROTEIN"/>
    <property type="match status" value="1"/>
</dbReference>
<sequence length="538" mass="60993">MLKKLIAFALLSILFYSCHEEPSLQNSSTSLKNSKSGTVINGRFYFSSREDLKKNIEELKKESLVNLETKFEQIYAEGFISNSPIVNIENQKLILQLSQKKDKKTMKSSSFVVEAPEDPQTPEGPAVPVDEIKESIIADPYFAAIVNQNNEVMVGDSIYKIVEDLGVLAVHKSDTLLLYNYLENMPPVQNLLTPCELRLQQGGYTRIAPGISRYIVPADMDCGNGGQSNIPKTPVVAVQQLSQDQILQNQIDNLPICDGNRDTSWFQSLFGTNKSCINYFDSRHRIKTEFWNQSWGVYSSIGVQTRVQVKTAGIWWASDADELYLGINKVYLKYNYPDPKINTNNPFSSDPLPPLYMYNNEYKLLADDGNFRLVNISPGTNLPFFGFGSDNPLNIYIRQLPKPNYQINSESNIKELYKLGIKFLKSTFNSGAKNEFIITYQKNATEIEVVYFGEKYKKINDNQIQRKFDSQIFEFLVGVSYGSYTAPTLDNPTGAPKPSYSFKIEKGGTFRNYTYHELDIYALGRRGGTWSGTRMITN</sequence>
<comment type="caution">
    <text evidence="1">The sequence shown here is derived from an EMBL/GenBank/DDBJ whole genome shotgun (WGS) entry which is preliminary data.</text>
</comment>
<reference evidence="1 2" key="1">
    <citation type="submission" date="2016-11" db="EMBL/GenBank/DDBJ databases">
        <title>Whole genomes of Flavobacteriaceae.</title>
        <authorList>
            <person name="Stine C."/>
            <person name="Li C."/>
            <person name="Tadesse D."/>
        </authorList>
    </citation>
    <scope>NUCLEOTIDE SEQUENCE [LARGE SCALE GENOMIC DNA]</scope>
    <source>
        <strain evidence="1 2">DSM 15937</strain>
    </source>
</reference>
<evidence type="ECO:0000313" key="1">
    <source>
        <dbReference type="EMBL" id="OXA80302.1"/>
    </source>
</evidence>
<dbReference type="EMBL" id="MUGV01000013">
    <property type="protein sequence ID" value="OXA80302.1"/>
    <property type="molecule type" value="Genomic_DNA"/>
</dbReference>
<accession>A0ABX4BTJ4</accession>
<protein>
    <recommendedName>
        <fullName evidence="3">LysM domain-containing protein</fullName>
    </recommendedName>
</protein>
<gene>
    <name evidence="1" type="ORF">B0A65_06615</name>
</gene>
<evidence type="ECO:0000313" key="2">
    <source>
        <dbReference type="Proteomes" id="UP000198382"/>
    </source>
</evidence>